<dbReference type="SMART" id="SM00248">
    <property type="entry name" value="ANK"/>
    <property type="match status" value="2"/>
</dbReference>
<comment type="caution">
    <text evidence="6">The sequence shown here is derived from an EMBL/GenBank/DDBJ whole genome shotgun (WGS) entry which is preliminary data.</text>
</comment>
<dbReference type="Pfam" id="PF00023">
    <property type="entry name" value="Ank"/>
    <property type="match status" value="1"/>
</dbReference>
<keyword evidence="7" id="KW-1185">Reference proteome</keyword>
<accession>A0A1E5RH99</accession>
<dbReference type="PROSITE" id="PS50297">
    <property type="entry name" value="ANK_REP_REGION"/>
    <property type="match status" value="1"/>
</dbReference>
<dbReference type="AlphaFoldDB" id="A0A1E5RH99"/>
<feature type="repeat" description="ANK" evidence="3">
    <location>
        <begin position="324"/>
        <end position="356"/>
    </location>
</feature>
<dbReference type="InParanoid" id="A0A1E5RH99"/>
<dbReference type="InterPro" id="IPR036770">
    <property type="entry name" value="Ankyrin_rpt-contain_sf"/>
</dbReference>
<dbReference type="GO" id="GO:0045944">
    <property type="term" value="P:positive regulation of transcription by RNA polymerase II"/>
    <property type="evidence" value="ECO:0007669"/>
    <property type="project" value="UniProtKB-ARBA"/>
</dbReference>
<dbReference type="InterPro" id="IPR051642">
    <property type="entry name" value="SWI6-like"/>
</dbReference>
<name>A0A1E5RH99_9ASCO</name>
<dbReference type="PROSITE" id="PS50088">
    <property type="entry name" value="ANK_REPEAT"/>
    <property type="match status" value="1"/>
</dbReference>
<protein>
    <submittedName>
        <fullName evidence="6">Regulatory protein SWI6</fullName>
    </submittedName>
</protein>
<dbReference type="SUPFAM" id="SSF48403">
    <property type="entry name" value="Ankyrin repeat"/>
    <property type="match status" value="1"/>
</dbReference>
<dbReference type="OrthoDB" id="6718656at2759"/>
<dbReference type="Gene3D" id="1.25.40.20">
    <property type="entry name" value="Ankyrin repeat-containing domain"/>
    <property type="match status" value="1"/>
</dbReference>
<feature type="compositionally biased region" description="Polar residues" evidence="5">
    <location>
        <begin position="532"/>
        <end position="550"/>
    </location>
</feature>
<organism evidence="6 7">
    <name type="scientific">Hanseniaspora osmophila</name>
    <dbReference type="NCBI Taxonomy" id="56408"/>
    <lineage>
        <taxon>Eukaryota</taxon>
        <taxon>Fungi</taxon>
        <taxon>Dikarya</taxon>
        <taxon>Ascomycota</taxon>
        <taxon>Saccharomycotina</taxon>
        <taxon>Saccharomycetes</taxon>
        <taxon>Saccharomycodales</taxon>
        <taxon>Saccharomycodaceae</taxon>
        <taxon>Hanseniaspora</taxon>
    </lineage>
</organism>
<dbReference type="Proteomes" id="UP000095728">
    <property type="component" value="Unassembled WGS sequence"/>
</dbReference>
<keyword evidence="1" id="KW-0677">Repeat</keyword>
<keyword evidence="2 3" id="KW-0040">ANK repeat</keyword>
<dbReference type="GO" id="GO:0033309">
    <property type="term" value="C:SBF transcription complex"/>
    <property type="evidence" value="ECO:0007669"/>
    <property type="project" value="TreeGrafter"/>
</dbReference>
<evidence type="ECO:0000256" key="1">
    <source>
        <dbReference type="ARBA" id="ARBA00022737"/>
    </source>
</evidence>
<dbReference type="PANTHER" id="PTHR43828:SF3">
    <property type="entry name" value="CHROMO DOMAIN-CONTAINING PROTEIN"/>
    <property type="match status" value="1"/>
</dbReference>
<evidence type="ECO:0000313" key="6">
    <source>
        <dbReference type="EMBL" id="OEJ86254.1"/>
    </source>
</evidence>
<evidence type="ECO:0000256" key="3">
    <source>
        <dbReference type="PROSITE-ProRule" id="PRU00023"/>
    </source>
</evidence>
<dbReference type="InterPro" id="IPR002110">
    <property type="entry name" value="Ankyrin_rpt"/>
</dbReference>
<dbReference type="GO" id="GO:0003713">
    <property type="term" value="F:transcription coactivator activity"/>
    <property type="evidence" value="ECO:0007669"/>
    <property type="project" value="TreeGrafter"/>
</dbReference>
<evidence type="ECO:0000256" key="5">
    <source>
        <dbReference type="SAM" id="MobiDB-lite"/>
    </source>
</evidence>
<dbReference type="FunCoup" id="A0A1E5RH99">
    <property type="interactions" value="589"/>
</dbReference>
<evidence type="ECO:0000313" key="7">
    <source>
        <dbReference type="Proteomes" id="UP000095728"/>
    </source>
</evidence>
<keyword evidence="4" id="KW-0175">Coiled coil</keyword>
<feature type="compositionally biased region" description="Acidic residues" evidence="5">
    <location>
        <begin position="563"/>
        <end position="577"/>
    </location>
</feature>
<gene>
    <name evidence="6" type="ORF">AWRI3579_g1603</name>
</gene>
<proteinExistence type="predicted"/>
<dbReference type="PANTHER" id="PTHR43828">
    <property type="entry name" value="ASPARAGINASE"/>
    <property type="match status" value="1"/>
</dbReference>
<feature type="region of interest" description="Disordered" evidence="5">
    <location>
        <begin position="501"/>
        <end position="577"/>
    </location>
</feature>
<dbReference type="STRING" id="56408.A0A1E5RH99"/>
<evidence type="ECO:0000256" key="4">
    <source>
        <dbReference type="SAM" id="Coils"/>
    </source>
</evidence>
<dbReference type="GO" id="GO:0030907">
    <property type="term" value="C:MBF transcription complex"/>
    <property type="evidence" value="ECO:0007669"/>
    <property type="project" value="TreeGrafter"/>
</dbReference>
<reference evidence="7" key="1">
    <citation type="journal article" date="2016" name="Genome Announc.">
        <title>Genome sequences of three species of Hanseniaspora isolated from spontaneous wine fermentations.</title>
        <authorList>
            <person name="Sternes P.R."/>
            <person name="Lee D."/>
            <person name="Kutyna D.R."/>
            <person name="Borneman A.R."/>
        </authorList>
    </citation>
    <scope>NUCLEOTIDE SEQUENCE [LARGE SCALE GENOMIC DNA]</scope>
    <source>
        <strain evidence="7">AWRI3579</strain>
    </source>
</reference>
<dbReference type="EMBL" id="LPNM01000006">
    <property type="protein sequence ID" value="OEJ86254.1"/>
    <property type="molecule type" value="Genomic_DNA"/>
</dbReference>
<evidence type="ECO:0000256" key="2">
    <source>
        <dbReference type="ARBA" id="ARBA00023043"/>
    </source>
</evidence>
<sequence>MDQEFSRTAPSGETFVITKHEDDGVYHISENLCKVNPNYQLSTNKTILESEYIFKNDLIDYLQSLNLFDLFSDIFIQNNESSKSKTSSFGSPNSGLTMQFTTSSDAVTFTTKQKQALEFFLQRVLAPTNNSDSSRGKELHAKKDHAKVILQNVFQDFKNIYPNEVLNLKIPIDENGSTALHWLGSLANSNLIREIVQYQKETSAMSSAGPNGKVKIEMDISLGDAMGESALVKAVKTVNNYENGTFEGLLEVLYPSLNLLDNQRKTILHHIILQSGKQGCAIAAKYYLDIFMAWVVKPGGVEVDGHTVTLQWFINNVLNAQDVEGDTCLSLASRLGNVAFVNLLLDYGADPAIANNSGLKPLDYGATLRTNDQQKFLNGITDQTNSCDIKFENASSNGSLRVPFDLPNNAPMMDHMAKLIESINATYKEELTSFNNEMEELQKNIHIKNVELNTVRHKIYQYQALKDEYSKLQEQITSLKSGIRDQKKLFQVLSQDFPELLEETGGSGSLEPEESNSAQGTQEIPDYDEFGNSRSASTDGVVKNSESLNSDDNKDEKHTNGSGEEEEEKEEEETFDADEPFKIDFVYSYLSDKLENEFNGDIDKMEQSIDIQQLVEHFMETETTSDEAQSNIEDLPSLSELQFRLKMYEENEVGLDRFYKQVQEEQENLESKFKRVLSLCLKVDESKVDSMLDGLLEAISNEDLENLALDDVQSFLKQNETMIT</sequence>
<feature type="coiled-coil region" evidence="4">
    <location>
        <begin position="424"/>
        <end position="482"/>
    </location>
</feature>